<reference evidence="7" key="1">
    <citation type="submission" date="2020-02" db="EMBL/GenBank/DDBJ databases">
        <authorList>
            <person name="Meier V. D."/>
        </authorList>
    </citation>
    <scope>NUCLEOTIDE SEQUENCE</scope>
    <source>
        <strain evidence="7">AVDCRST_MAG21</strain>
    </source>
</reference>
<accession>A0A6J4MTR3</accession>
<evidence type="ECO:0000256" key="2">
    <source>
        <dbReference type="ARBA" id="ARBA00022679"/>
    </source>
</evidence>
<dbReference type="PANTHER" id="PTHR43523">
    <property type="entry name" value="GLUCOSE-1-PHOSPHATE ADENYLYLTRANSFERASE-RELATED"/>
    <property type="match status" value="1"/>
</dbReference>
<dbReference type="Gene3D" id="3.90.550.10">
    <property type="entry name" value="Spore Coat Polysaccharide Biosynthesis Protein SpsA, Chain A"/>
    <property type="match status" value="1"/>
</dbReference>
<evidence type="ECO:0000313" key="7">
    <source>
        <dbReference type="EMBL" id="CAA9368515.1"/>
    </source>
</evidence>
<evidence type="ECO:0000256" key="4">
    <source>
        <dbReference type="ARBA" id="ARBA00023056"/>
    </source>
</evidence>
<dbReference type="EC" id="2.7.7.27" evidence="7"/>
<keyword evidence="4" id="KW-0320">Glycogen biosynthesis</keyword>
<dbReference type="GO" id="GO:0005978">
    <property type="term" value="P:glycogen biosynthetic process"/>
    <property type="evidence" value="ECO:0007669"/>
    <property type="project" value="UniProtKB-KW"/>
</dbReference>
<feature type="domain" description="Glucose-1-phosphate adenylyltransferase/Bifunctional protein GlmU-like C-terminal hexapeptide" evidence="6">
    <location>
        <begin position="299"/>
        <end position="371"/>
    </location>
</feature>
<proteinExistence type="inferred from homology"/>
<dbReference type="Gene3D" id="2.160.10.10">
    <property type="entry name" value="Hexapeptide repeat proteins"/>
    <property type="match status" value="1"/>
</dbReference>
<feature type="domain" description="Nucleotidyl transferase" evidence="5">
    <location>
        <begin position="8"/>
        <end position="270"/>
    </location>
</feature>
<protein>
    <submittedName>
        <fullName evidence="7">Glucose-1-phosphate adenylyltransferase</fullName>
        <ecNumber evidence="7">2.7.7.27</ecNumber>
    </submittedName>
</protein>
<sequence>MSRRKILAIVLAGGAGGRMDVLTRERAKPSLPFGGVFQLIDFPLSNLLHSGVDHVWVSVQYQASSLDYEIANGRPWDLDRTHGGFRLLPPQEGAGSAEDGLARGNADVLFRVRDLVRAAEPELVLVMSSDHVYRMDYTDAINRHDERGAECTIVTTEVPEAEAPHHATVMADRAGWVTDFAYKSASPTTCVVATEIFVYDPTVLVQTLEELQTALTEASPEGDTGLGDFGEHLLPRLVERGKACEYRMDGYWRDVGRPDAYFAAQRDLLDNDLGVFGVPEWPILSRTQQGRPARMADGAEVSDSLVSPGCEVYGVVRRSVLGPDVYVAEGATVTDSILFAGARVEGGTVSWSILDTEVVVEADAVVGGAPVGDLPTSDELVLVGRDSKISSGASVAAGARLEPGTTV</sequence>
<dbReference type="Pfam" id="PF24894">
    <property type="entry name" value="Hexapep_GlmU"/>
    <property type="match status" value="1"/>
</dbReference>
<dbReference type="CDD" id="cd02508">
    <property type="entry name" value="ADP_Glucose_PP"/>
    <property type="match status" value="1"/>
</dbReference>
<dbReference type="InterPro" id="IPR011831">
    <property type="entry name" value="ADP-Glc_PPase"/>
</dbReference>
<dbReference type="GO" id="GO:0008878">
    <property type="term" value="F:glucose-1-phosphate adenylyltransferase activity"/>
    <property type="evidence" value="ECO:0007669"/>
    <property type="project" value="UniProtKB-EC"/>
</dbReference>
<dbReference type="PANTHER" id="PTHR43523:SF2">
    <property type="entry name" value="GLUCOSE-1-PHOSPHATE ADENYLYLTRANSFERASE"/>
    <property type="match status" value="1"/>
</dbReference>
<evidence type="ECO:0000256" key="1">
    <source>
        <dbReference type="ARBA" id="ARBA00010443"/>
    </source>
</evidence>
<dbReference type="SUPFAM" id="SSF53448">
    <property type="entry name" value="Nucleotide-diphospho-sugar transferases"/>
    <property type="match status" value="1"/>
</dbReference>
<dbReference type="InterPro" id="IPR011004">
    <property type="entry name" value="Trimer_LpxA-like_sf"/>
</dbReference>
<dbReference type="EMBL" id="CADCUL010000055">
    <property type="protein sequence ID" value="CAA9368515.1"/>
    <property type="molecule type" value="Genomic_DNA"/>
</dbReference>
<keyword evidence="2 7" id="KW-0808">Transferase</keyword>
<dbReference type="AlphaFoldDB" id="A0A6J4MTR3"/>
<name>A0A6J4MTR3_9ACTN</name>
<dbReference type="InterPro" id="IPR005835">
    <property type="entry name" value="NTP_transferase_dom"/>
</dbReference>
<gene>
    <name evidence="7" type="ORF">AVDCRST_MAG21-422</name>
</gene>
<comment type="similarity">
    <text evidence="1">Belongs to the bacterial/plant glucose-1-phosphate adenylyltransferase family.</text>
</comment>
<evidence type="ECO:0000259" key="6">
    <source>
        <dbReference type="Pfam" id="PF24894"/>
    </source>
</evidence>
<organism evidence="7">
    <name type="scientific">uncultured Nocardioidaceae bacterium</name>
    <dbReference type="NCBI Taxonomy" id="253824"/>
    <lineage>
        <taxon>Bacteria</taxon>
        <taxon>Bacillati</taxon>
        <taxon>Actinomycetota</taxon>
        <taxon>Actinomycetes</taxon>
        <taxon>Propionibacteriales</taxon>
        <taxon>Nocardioidaceae</taxon>
        <taxon>environmental samples</taxon>
    </lineage>
</organism>
<keyword evidence="3 7" id="KW-0548">Nucleotidyltransferase</keyword>
<dbReference type="Pfam" id="PF00483">
    <property type="entry name" value="NTP_transferase"/>
    <property type="match status" value="1"/>
</dbReference>
<dbReference type="InterPro" id="IPR029044">
    <property type="entry name" value="Nucleotide-diphossugar_trans"/>
</dbReference>
<dbReference type="SUPFAM" id="SSF51161">
    <property type="entry name" value="Trimeric LpxA-like enzymes"/>
    <property type="match status" value="1"/>
</dbReference>
<dbReference type="InterPro" id="IPR056818">
    <property type="entry name" value="GlmU/GlgC-like_hexapep"/>
</dbReference>
<evidence type="ECO:0000256" key="3">
    <source>
        <dbReference type="ARBA" id="ARBA00022695"/>
    </source>
</evidence>
<evidence type="ECO:0000259" key="5">
    <source>
        <dbReference type="Pfam" id="PF00483"/>
    </source>
</evidence>